<protein>
    <recommendedName>
        <fullName evidence="9">DDE Tnp4 domain-containing protein</fullName>
    </recommendedName>
</protein>
<feature type="domain" description="DDE Tnp4" evidence="9">
    <location>
        <begin position="245"/>
        <end position="402"/>
    </location>
</feature>
<evidence type="ECO:0000256" key="4">
    <source>
        <dbReference type="ARBA" id="ARBA00022722"/>
    </source>
</evidence>
<comment type="cofactor">
    <cofactor evidence="1">
        <name>a divalent metal cation</name>
        <dbReference type="ChEBI" id="CHEBI:60240"/>
    </cofactor>
</comment>
<dbReference type="Proteomes" id="UP000236161">
    <property type="component" value="Unassembled WGS sequence"/>
</dbReference>
<dbReference type="InterPro" id="IPR045249">
    <property type="entry name" value="HARBI1-like"/>
</dbReference>
<feature type="compositionally biased region" description="Basic and acidic residues" evidence="8">
    <location>
        <begin position="69"/>
        <end position="94"/>
    </location>
</feature>
<comment type="subcellular location">
    <subcellularLocation>
        <location evidence="2">Nucleus</location>
    </subcellularLocation>
</comment>
<dbReference type="EMBL" id="KZ451950">
    <property type="protein sequence ID" value="PKA59003.1"/>
    <property type="molecule type" value="Genomic_DNA"/>
</dbReference>
<dbReference type="OrthoDB" id="2668416at2759"/>
<dbReference type="AlphaFoldDB" id="A0A2I0ATX2"/>
<evidence type="ECO:0000259" key="9">
    <source>
        <dbReference type="Pfam" id="PF13359"/>
    </source>
</evidence>
<dbReference type="GO" id="GO:0004518">
    <property type="term" value="F:nuclease activity"/>
    <property type="evidence" value="ECO:0007669"/>
    <property type="project" value="UniProtKB-KW"/>
</dbReference>
<evidence type="ECO:0000256" key="2">
    <source>
        <dbReference type="ARBA" id="ARBA00004123"/>
    </source>
</evidence>
<proteinExistence type="inferred from homology"/>
<dbReference type="GO" id="GO:0016787">
    <property type="term" value="F:hydrolase activity"/>
    <property type="evidence" value="ECO:0007669"/>
    <property type="project" value="UniProtKB-KW"/>
</dbReference>
<evidence type="ECO:0000256" key="5">
    <source>
        <dbReference type="ARBA" id="ARBA00022723"/>
    </source>
</evidence>
<evidence type="ECO:0000313" key="10">
    <source>
        <dbReference type="EMBL" id="PKA59003.1"/>
    </source>
</evidence>
<dbReference type="PANTHER" id="PTHR22930:SF64">
    <property type="entry name" value="OS05G0184901 PROTEIN"/>
    <property type="match status" value="1"/>
</dbReference>
<dbReference type="GO" id="GO:0005634">
    <property type="term" value="C:nucleus"/>
    <property type="evidence" value="ECO:0007669"/>
    <property type="project" value="UniProtKB-SubCell"/>
</dbReference>
<evidence type="ECO:0000256" key="6">
    <source>
        <dbReference type="ARBA" id="ARBA00022801"/>
    </source>
</evidence>
<evidence type="ECO:0000256" key="8">
    <source>
        <dbReference type="SAM" id="MobiDB-lite"/>
    </source>
</evidence>
<evidence type="ECO:0000313" key="11">
    <source>
        <dbReference type="Proteomes" id="UP000236161"/>
    </source>
</evidence>
<dbReference type="Pfam" id="PF13359">
    <property type="entry name" value="DDE_Tnp_4"/>
    <property type="match status" value="1"/>
</dbReference>
<reference evidence="10 11" key="1">
    <citation type="journal article" date="2017" name="Nature">
        <title>The Apostasia genome and the evolution of orchids.</title>
        <authorList>
            <person name="Zhang G.Q."/>
            <person name="Liu K.W."/>
            <person name="Li Z."/>
            <person name="Lohaus R."/>
            <person name="Hsiao Y.Y."/>
            <person name="Niu S.C."/>
            <person name="Wang J.Y."/>
            <person name="Lin Y.C."/>
            <person name="Xu Q."/>
            <person name="Chen L.J."/>
            <person name="Yoshida K."/>
            <person name="Fujiwara S."/>
            <person name="Wang Z.W."/>
            <person name="Zhang Y.Q."/>
            <person name="Mitsuda N."/>
            <person name="Wang M."/>
            <person name="Liu G.H."/>
            <person name="Pecoraro L."/>
            <person name="Huang H.X."/>
            <person name="Xiao X.J."/>
            <person name="Lin M."/>
            <person name="Wu X.Y."/>
            <person name="Wu W.L."/>
            <person name="Chen Y.Y."/>
            <person name="Chang S.B."/>
            <person name="Sakamoto S."/>
            <person name="Ohme-Takagi M."/>
            <person name="Yagi M."/>
            <person name="Zeng S.J."/>
            <person name="Shen C.Y."/>
            <person name="Yeh C.M."/>
            <person name="Luo Y.B."/>
            <person name="Tsai W.C."/>
            <person name="Van de Peer Y."/>
            <person name="Liu Z.J."/>
        </authorList>
    </citation>
    <scope>NUCLEOTIDE SEQUENCE [LARGE SCALE GENOMIC DNA]</scope>
    <source>
        <strain evidence="11">cv. Shenzhen</strain>
        <tissue evidence="10">Stem</tissue>
    </source>
</reference>
<keyword evidence="5" id="KW-0479">Metal-binding</keyword>
<evidence type="ECO:0000256" key="7">
    <source>
        <dbReference type="ARBA" id="ARBA00023242"/>
    </source>
</evidence>
<organism evidence="10 11">
    <name type="scientific">Apostasia shenzhenica</name>
    <dbReference type="NCBI Taxonomy" id="1088818"/>
    <lineage>
        <taxon>Eukaryota</taxon>
        <taxon>Viridiplantae</taxon>
        <taxon>Streptophyta</taxon>
        <taxon>Embryophyta</taxon>
        <taxon>Tracheophyta</taxon>
        <taxon>Spermatophyta</taxon>
        <taxon>Magnoliopsida</taxon>
        <taxon>Liliopsida</taxon>
        <taxon>Asparagales</taxon>
        <taxon>Orchidaceae</taxon>
        <taxon>Apostasioideae</taxon>
        <taxon>Apostasia</taxon>
    </lineage>
</organism>
<sequence>MLTNSPHTSFPPAAATTASAFSPLPFFDDVQLSPFFPFPIDEDHPFAAAPLFPSLAAIKMPPTKLRRTAAGEDPEKASETDDPNQDRTESDDLRTQPGTRARHRRLWVRERSRAWWDRVSHPDFPDAEFRRSFRMSRETFDMICGELGAAVAKEDTTLRAAIPVQQRVAVCVWRLATGETLRLVAGRFGLGISTCHKLVLEVSAAINSVLMPKFLRWNADPAAAQAATAAFESISGIPNIVGAMYTTHIPIVAPKTHVAAYFNRRHTERNQRTSYSVAVQGVVGPGGLFNDVSIGLPGSMSDEDVLERSALFREVAGRGFLRERWVVGGAGHPLLDWVLVPYTSQSLTWTEHQFNQRIGEVRRVATAAFGRLKGRWGCLRRRSEVKLEDVPALVGACCVLHNICEMRGEFMGAEEARYELFDDEMLPESGLRSASALEARDRIAHNLLHRGLSGARLL</sequence>
<keyword evidence="6" id="KW-0378">Hydrolase</keyword>
<keyword evidence="11" id="KW-1185">Reference proteome</keyword>
<evidence type="ECO:0000256" key="1">
    <source>
        <dbReference type="ARBA" id="ARBA00001968"/>
    </source>
</evidence>
<dbReference type="GO" id="GO:0046872">
    <property type="term" value="F:metal ion binding"/>
    <property type="evidence" value="ECO:0007669"/>
    <property type="project" value="UniProtKB-KW"/>
</dbReference>
<accession>A0A2I0ATX2</accession>
<name>A0A2I0ATX2_9ASPA</name>
<feature type="region of interest" description="Disordered" evidence="8">
    <location>
        <begin position="66"/>
        <end position="101"/>
    </location>
</feature>
<dbReference type="PANTHER" id="PTHR22930">
    <property type="match status" value="1"/>
</dbReference>
<evidence type="ECO:0000256" key="3">
    <source>
        <dbReference type="ARBA" id="ARBA00006958"/>
    </source>
</evidence>
<keyword evidence="4" id="KW-0540">Nuclease</keyword>
<gene>
    <name evidence="10" type="ORF">AXF42_Ash001096</name>
</gene>
<keyword evidence="7" id="KW-0539">Nucleus</keyword>
<comment type="similarity">
    <text evidence="3">Belongs to the HARBI1 family.</text>
</comment>
<dbReference type="InterPro" id="IPR027806">
    <property type="entry name" value="HARBI1_dom"/>
</dbReference>